<dbReference type="PANTHER" id="PTHR11733:SF167">
    <property type="entry name" value="FI17812P1-RELATED"/>
    <property type="match status" value="1"/>
</dbReference>
<dbReference type="Pfam" id="PF01431">
    <property type="entry name" value="Peptidase_M13"/>
    <property type="match status" value="1"/>
</dbReference>
<evidence type="ECO:0000259" key="2">
    <source>
        <dbReference type="Pfam" id="PF01431"/>
    </source>
</evidence>
<sequence length="308" mass="34908">MSNGVDTLLSLESHVDFHSPNSHILGVSAPSSLGLPSKRYYDNEDILGEYGDVIAHILRTLYPDLPECARWTTMLAIPSLTSRMSKAQMKTGNWESLTEPGEPSEWREKMTTPLCNYHPEINRLVLTASLLQPPFFGTEIPGYISYGSVGFITAREMSHAFWSLGRHYDREYHFRSWWSEQTLQGFNDKAQCFIDEYSKLTVPDYTGEDFHINGTSTLEENISDFYGLSMAYNAWAKYSKGSNANPLLPGLDFFTRDQLFFVSFGSLWCSKSTSESMLDEAIGGKYTPLGLRSNAVVLHSREYIRMGY</sequence>
<organism evidence="3 4">
    <name type="scientific">Ceratocystis pirilliformis</name>
    <dbReference type="NCBI Taxonomy" id="259994"/>
    <lineage>
        <taxon>Eukaryota</taxon>
        <taxon>Fungi</taxon>
        <taxon>Dikarya</taxon>
        <taxon>Ascomycota</taxon>
        <taxon>Pezizomycotina</taxon>
        <taxon>Sordariomycetes</taxon>
        <taxon>Hypocreomycetidae</taxon>
        <taxon>Microascales</taxon>
        <taxon>Ceratocystidaceae</taxon>
        <taxon>Ceratocystis</taxon>
    </lineage>
</organism>
<evidence type="ECO:0000313" key="3">
    <source>
        <dbReference type="EMBL" id="KAL1887720.1"/>
    </source>
</evidence>
<dbReference type="EMBL" id="JAWDJO010000300">
    <property type="protein sequence ID" value="KAL1887720.1"/>
    <property type="molecule type" value="Genomic_DNA"/>
</dbReference>
<dbReference type="SUPFAM" id="SSF55486">
    <property type="entry name" value="Metalloproteases ('zincins'), catalytic domain"/>
    <property type="match status" value="1"/>
</dbReference>
<dbReference type="InterPro" id="IPR000718">
    <property type="entry name" value="Peptidase_M13"/>
</dbReference>
<keyword evidence="4" id="KW-1185">Reference proteome</keyword>
<reference evidence="3 4" key="1">
    <citation type="journal article" date="2024" name="IMA Fungus">
        <title>IMA Genome - F19 : A genome assembly and annotation guide to empower mycologists, including annotated draft genome sequences of Ceratocystis pirilliformis, Diaporthe australafricana, Fusarium ophioides, Paecilomyces lecythidis, and Sporothrix stenoceras.</title>
        <authorList>
            <person name="Aylward J."/>
            <person name="Wilson A.M."/>
            <person name="Visagie C.M."/>
            <person name="Spraker J."/>
            <person name="Barnes I."/>
            <person name="Buitendag C."/>
            <person name="Ceriani C."/>
            <person name="Del Mar Angel L."/>
            <person name="du Plessis D."/>
            <person name="Fuchs T."/>
            <person name="Gasser K."/>
            <person name="Kramer D."/>
            <person name="Li W."/>
            <person name="Munsamy K."/>
            <person name="Piso A."/>
            <person name="Price J.L."/>
            <person name="Sonnekus B."/>
            <person name="Thomas C."/>
            <person name="van der Nest A."/>
            <person name="van Dijk A."/>
            <person name="van Heerden A."/>
            <person name="van Vuuren N."/>
            <person name="Yilmaz N."/>
            <person name="Duong T.A."/>
            <person name="van der Merwe N.A."/>
            <person name="Wingfield M.J."/>
            <person name="Wingfield B.D."/>
        </authorList>
    </citation>
    <scope>NUCLEOTIDE SEQUENCE [LARGE SCALE GENOMIC DNA]</scope>
    <source>
        <strain evidence="3 4">CMW 12675</strain>
    </source>
</reference>
<evidence type="ECO:0000313" key="4">
    <source>
        <dbReference type="Proteomes" id="UP001583280"/>
    </source>
</evidence>
<comment type="similarity">
    <text evidence="1">Belongs to the peptidase M13 family.</text>
</comment>
<protein>
    <recommendedName>
        <fullName evidence="2">Peptidase M13 C-terminal domain-containing protein</fullName>
    </recommendedName>
</protein>
<evidence type="ECO:0000256" key="1">
    <source>
        <dbReference type="ARBA" id="ARBA00007357"/>
    </source>
</evidence>
<dbReference type="InterPro" id="IPR024079">
    <property type="entry name" value="MetalloPept_cat_dom_sf"/>
</dbReference>
<dbReference type="PROSITE" id="PS51885">
    <property type="entry name" value="NEPRILYSIN"/>
    <property type="match status" value="1"/>
</dbReference>
<dbReference type="InterPro" id="IPR018497">
    <property type="entry name" value="Peptidase_M13_C"/>
</dbReference>
<feature type="domain" description="Peptidase M13 C-terminal" evidence="2">
    <location>
        <begin position="117"/>
        <end position="297"/>
    </location>
</feature>
<comment type="caution">
    <text evidence="3">The sequence shown here is derived from an EMBL/GenBank/DDBJ whole genome shotgun (WGS) entry which is preliminary data.</text>
</comment>
<proteinExistence type="inferred from homology"/>
<dbReference type="Proteomes" id="UP001583280">
    <property type="component" value="Unassembled WGS sequence"/>
</dbReference>
<dbReference type="Gene3D" id="3.40.390.10">
    <property type="entry name" value="Collagenase (Catalytic Domain)"/>
    <property type="match status" value="1"/>
</dbReference>
<dbReference type="PRINTS" id="PR00786">
    <property type="entry name" value="NEPRILYSIN"/>
</dbReference>
<gene>
    <name evidence="3" type="ORF">Cpir12675_006434</name>
</gene>
<name>A0ABR3YI78_9PEZI</name>
<accession>A0ABR3YI78</accession>
<dbReference type="PANTHER" id="PTHR11733">
    <property type="entry name" value="ZINC METALLOPROTEASE FAMILY M13 NEPRILYSIN-RELATED"/>
    <property type="match status" value="1"/>
</dbReference>